<dbReference type="Proteomes" id="UP001180754">
    <property type="component" value="Unassembled WGS sequence"/>
</dbReference>
<dbReference type="NCBIfam" id="TIGR03919">
    <property type="entry name" value="T7SS_EccB"/>
    <property type="match status" value="1"/>
</dbReference>
<evidence type="ECO:0000256" key="2">
    <source>
        <dbReference type="SAM" id="Phobius"/>
    </source>
</evidence>
<feature type="region of interest" description="Disordered" evidence="1">
    <location>
        <begin position="480"/>
        <end position="509"/>
    </location>
</feature>
<reference evidence="3" key="1">
    <citation type="submission" date="2024-05" db="EMBL/GenBank/DDBJ databases">
        <title>30 novel species of actinomycetes from the DSMZ collection.</title>
        <authorList>
            <person name="Nouioui I."/>
        </authorList>
    </citation>
    <scope>NUCLEOTIDE SEQUENCE</scope>
    <source>
        <strain evidence="3">DSM 41529</strain>
    </source>
</reference>
<protein>
    <submittedName>
        <fullName evidence="3">Type VII secretion protein EccB</fullName>
    </submittedName>
</protein>
<dbReference type="RefSeq" id="WP_311725521.1">
    <property type="nucleotide sequence ID" value="NZ_JAVRFD010000009.1"/>
</dbReference>
<keyword evidence="4" id="KW-1185">Reference proteome</keyword>
<evidence type="ECO:0000313" key="3">
    <source>
        <dbReference type="EMBL" id="MDT0545053.1"/>
    </source>
</evidence>
<feature type="region of interest" description="Disordered" evidence="1">
    <location>
        <begin position="322"/>
        <end position="349"/>
    </location>
</feature>
<evidence type="ECO:0000256" key="1">
    <source>
        <dbReference type="SAM" id="MobiDB-lite"/>
    </source>
</evidence>
<organism evidence="3 4">
    <name type="scientific">Streptomyces lonegramiae</name>
    <dbReference type="NCBI Taxonomy" id="3075524"/>
    <lineage>
        <taxon>Bacteria</taxon>
        <taxon>Bacillati</taxon>
        <taxon>Actinomycetota</taxon>
        <taxon>Actinomycetes</taxon>
        <taxon>Kitasatosporales</taxon>
        <taxon>Streptomycetaceae</taxon>
        <taxon>Streptomyces</taxon>
    </lineage>
</organism>
<accession>A0ABU2XJI0</accession>
<gene>
    <name evidence="3" type="primary">eccB</name>
    <name evidence="3" type="ORF">RND15_20410</name>
</gene>
<evidence type="ECO:0000313" key="4">
    <source>
        <dbReference type="Proteomes" id="UP001180754"/>
    </source>
</evidence>
<sequence>MQTKRDQVQAHMFLMGRLTSSMLRSDPDAPESPQGRTNRGVAIGVIITVLLCAGAFVLGLISPGQKDSWRSAGNLIVDKQTGARYLYLDGRLRPVRNYASALLLAGSDLETTTVGSKSLKGTPLGTPIGIEGAPDSLPKAGDLSDDPWQVCSAPSAENDGKVGTTLAVGAETPGDALGKGEGVLVLGPDRNRYLLWQGSRLRLDRDSGAAEALGYATTKPVPVSAGFLSALPAGPDLAPPETPGLGDLGPRLGGRSTRVGQAFALDVPGSDSRYYLLRKEGLAPLTATELALVLGDPQTRAKAYGGQAPVASPVTSQALQGNLAPEGSLNKGPGQAPSSPPKAVTVSDEQTPCVRVAPQGKGTRVGVTLVEEPDLGPVAQHSAGAAAAPACLPVDRITVPPGRGVLVRALGAGGGRVGSTVYLVTDSGVKHRLANQDAVKALGYEGEGPQEMPSLMLSMLPSGPDLYPQAAQNGQVNVTAPRCRFPGKGEQAKSNLTTSQTNEKTNGAS</sequence>
<proteinExistence type="predicted"/>
<dbReference type="Pfam" id="PF05108">
    <property type="entry name" value="T7SS_ESX1_EccB"/>
    <property type="match status" value="1"/>
</dbReference>
<name>A0ABU2XJI0_9ACTN</name>
<dbReference type="PANTHER" id="PTHR40765:SF2">
    <property type="entry name" value="ESX-2 SECRETION SYSTEM ATPASE ECCB2"/>
    <property type="match status" value="1"/>
</dbReference>
<dbReference type="EMBL" id="JAVRFD010000009">
    <property type="protein sequence ID" value="MDT0545053.1"/>
    <property type="molecule type" value="Genomic_DNA"/>
</dbReference>
<dbReference type="InterPro" id="IPR007795">
    <property type="entry name" value="T7SS_EccB"/>
</dbReference>
<dbReference type="PANTHER" id="PTHR40765">
    <property type="entry name" value="ESX-2 SECRETION SYSTEM ATPASE ECCB2"/>
    <property type="match status" value="1"/>
</dbReference>
<dbReference type="Gene3D" id="3.30.2390.20">
    <property type="entry name" value="Type VII secretion system EccB, repeat 1 domain"/>
    <property type="match status" value="1"/>
</dbReference>
<keyword evidence="2" id="KW-0812">Transmembrane</keyword>
<keyword evidence="2" id="KW-1133">Transmembrane helix</keyword>
<keyword evidence="2" id="KW-0472">Membrane</keyword>
<feature type="transmembrane region" description="Helical" evidence="2">
    <location>
        <begin position="41"/>
        <end position="61"/>
    </location>
</feature>
<feature type="compositionally biased region" description="Polar residues" evidence="1">
    <location>
        <begin position="492"/>
        <end position="509"/>
    </location>
</feature>
<dbReference type="InterPro" id="IPR044857">
    <property type="entry name" value="T7SS_EccB_R1"/>
</dbReference>
<comment type="caution">
    <text evidence="3">The sequence shown here is derived from an EMBL/GenBank/DDBJ whole genome shotgun (WGS) entry which is preliminary data.</text>
</comment>